<dbReference type="InterPro" id="IPR018040">
    <property type="entry name" value="Pectinesterase_Tyr_AS"/>
</dbReference>
<evidence type="ECO:0000256" key="9">
    <source>
        <dbReference type="ARBA" id="ARBA00023157"/>
    </source>
</evidence>
<keyword evidence="14" id="KW-0961">Cell wall biogenesis/degradation</keyword>
<keyword evidence="15" id="KW-1133">Transmembrane helix</keyword>
<dbReference type="GO" id="GO:0045490">
    <property type="term" value="P:pectin catabolic process"/>
    <property type="evidence" value="ECO:0007669"/>
    <property type="project" value="UniProtKB-UniRule"/>
</dbReference>
<feature type="transmembrane region" description="Helical" evidence="15">
    <location>
        <begin position="55"/>
        <end position="76"/>
    </location>
</feature>
<comment type="similarity">
    <text evidence="4">In the C-terminal section; belongs to the pectinesterase family.</text>
</comment>
<dbReference type="Proteomes" id="UP000593562">
    <property type="component" value="Unassembled WGS sequence"/>
</dbReference>
<dbReference type="Pfam" id="PF01095">
    <property type="entry name" value="Pectinesterase"/>
    <property type="match status" value="1"/>
</dbReference>
<dbReference type="InterPro" id="IPR000070">
    <property type="entry name" value="Pectinesterase_cat"/>
</dbReference>
<dbReference type="PANTHER" id="PTHR31707">
    <property type="entry name" value="PECTINESTERASE"/>
    <property type="match status" value="1"/>
</dbReference>
<dbReference type="GO" id="GO:0030599">
    <property type="term" value="F:pectinesterase activity"/>
    <property type="evidence" value="ECO:0007669"/>
    <property type="project" value="UniProtKB-UniRule"/>
</dbReference>
<evidence type="ECO:0000256" key="11">
    <source>
        <dbReference type="ARBA" id="ARBA00047928"/>
    </source>
</evidence>
<evidence type="ECO:0000256" key="5">
    <source>
        <dbReference type="ARBA" id="ARBA00013229"/>
    </source>
</evidence>
<comment type="subcellular location">
    <subcellularLocation>
        <location evidence="1 14">Secreted</location>
        <location evidence="1 14">Cell wall</location>
    </subcellularLocation>
</comment>
<keyword evidence="14" id="KW-0964">Secreted</keyword>
<dbReference type="FunFam" id="2.160.20.10:FF:000001">
    <property type="entry name" value="Pectinesterase"/>
    <property type="match status" value="1"/>
</dbReference>
<comment type="function">
    <text evidence="12 14">Acts in the modification of cell walls via demethylesterification of cell wall pectin.</text>
</comment>
<gene>
    <name evidence="17" type="ORF">HS088_TW14G01168</name>
</gene>
<keyword evidence="6 14" id="KW-0134">Cell wall</keyword>
<dbReference type="InterPro" id="IPR012334">
    <property type="entry name" value="Pectin_lyas_fold"/>
</dbReference>
<comment type="catalytic activity">
    <reaction evidence="11 14">
        <text>[(1-&gt;4)-alpha-D-galacturonosyl methyl ester](n) + n H2O = [(1-&gt;4)-alpha-D-galacturonosyl](n) + n methanol + n H(+)</text>
        <dbReference type="Rhea" id="RHEA:22380"/>
        <dbReference type="Rhea" id="RHEA-COMP:14570"/>
        <dbReference type="Rhea" id="RHEA-COMP:14573"/>
        <dbReference type="ChEBI" id="CHEBI:15377"/>
        <dbReference type="ChEBI" id="CHEBI:15378"/>
        <dbReference type="ChEBI" id="CHEBI:17790"/>
        <dbReference type="ChEBI" id="CHEBI:140522"/>
        <dbReference type="ChEBI" id="CHEBI:140523"/>
        <dbReference type="EC" id="3.1.1.11"/>
    </reaction>
</comment>
<dbReference type="CDD" id="cd15798">
    <property type="entry name" value="PMEI-like_3"/>
    <property type="match status" value="1"/>
</dbReference>
<evidence type="ECO:0000256" key="4">
    <source>
        <dbReference type="ARBA" id="ARBA00007786"/>
    </source>
</evidence>
<evidence type="ECO:0000259" key="16">
    <source>
        <dbReference type="SMART" id="SM00856"/>
    </source>
</evidence>
<dbReference type="InterPro" id="IPR006501">
    <property type="entry name" value="Pectinesterase_inhib_dom"/>
</dbReference>
<comment type="similarity">
    <text evidence="3">In the N-terminal section; belongs to the PMEI family.</text>
</comment>
<dbReference type="SMART" id="SM00856">
    <property type="entry name" value="PMEI"/>
    <property type="match status" value="1"/>
</dbReference>
<dbReference type="Gene3D" id="1.20.140.40">
    <property type="entry name" value="Invertase/pectin methylesterase inhibitor family protein"/>
    <property type="match status" value="1"/>
</dbReference>
<evidence type="ECO:0000313" key="17">
    <source>
        <dbReference type="EMBL" id="KAF5737012.1"/>
    </source>
</evidence>
<comment type="caution">
    <text evidence="17">The sequence shown here is derived from an EMBL/GenBank/DDBJ whole genome shotgun (WGS) entry which is preliminary data.</text>
</comment>
<keyword evidence="15" id="KW-0812">Transmembrane</keyword>
<dbReference type="GO" id="GO:0042545">
    <property type="term" value="P:cell wall modification"/>
    <property type="evidence" value="ECO:0007669"/>
    <property type="project" value="UniProtKB-UniRule"/>
</dbReference>
<keyword evidence="8 14" id="KW-0063">Aspartyl esterase</keyword>
<keyword evidence="18" id="KW-1185">Reference proteome</keyword>
<dbReference type="FunFam" id="1.20.140.40:FF:000001">
    <property type="entry name" value="Pectinesterase"/>
    <property type="match status" value="1"/>
</dbReference>
<evidence type="ECO:0000256" key="8">
    <source>
        <dbReference type="ARBA" id="ARBA00023085"/>
    </source>
</evidence>
<dbReference type="InterPro" id="IPR035513">
    <property type="entry name" value="Invertase/methylesterase_inhib"/>
</dbReference>
<evidence type="ECO:0000256" key="3">
    <source>
        <dbReference type="ARBA" id="ARBA00006027"/>
    </source>
</evidence>
<reference evidence="17 18" key="1">
    <citation type="journal article" date="2020" name="Nat. Commun.">
        <title>Genome of Tripterygium wilfordii and identification of cytochrome P450 involved in triptolide biosynthesis.</title>
        <authorList>
            <person name="Tu L."/>
            <person name="Su P."/>
            <person name="Zhang Z."/>
            <person name="Gao L."/>
            <person name="Wang J."/>
            <person name="Hu T."/>
            <person name="Zhou J."/>
            <person name="Zhang Y."/>
            <person name="Zhao Y."/>
            <person name="Liu Y."/>
            <person name="Song Y."/>
            <person name="Tong Y."/>
            <person name="Lu Y."/>
            <person name="Yang J."/>
            <person name="Xu C."/>
            <person name="Jia M."/>
            <person name="Peters R.J."/>
            <person name="Huang L."/>
            <person name="Gao W."/>
        </authorList>
    </citation>
    <scope>NUCLEOTIDE SEQUENCE [LARGE SCALE GENOMIC DNA]</scope>
    <source>
        <strain evidence="18">cv. XIE 37</strain>
        <tissue evidence="17">Leaf</tissue>
    </source>
</reference>
<dbReference type="EMBL" id="JAAARO010000014">
    <property type="protein sequence ID" value="KAF5737012.1"/>
    <property type="molecule type" value="Genomic_DNA"/>
</dbReference>
<feature type="domain" description="Pectinesterase inhibitor" evidence="16">
    <location>
        <begin position="98"/>
        <end position="250"/>
    </location>
</feature>
<evidence type="ECO:0000256" key="10">
    <source>
        <dbReference type="ARBA" id="ARBA00023180"/>
    </source>
</evidence>
<name>A0A7J7CSC3_TRIWF</name>
<accession>A0A7J7CSC3</accession>
<dbReference type="Gene3D" id="2.160.20.10">
    <property type="entry name" value="Single-stranded right-handed beta-helix, Pectin lyase-like"/>
    <property type="match status" value="1"/>
</dbReference>
<dbReference type="UniPathway" id="UPA00545">
    <property type="reaction ID" value="UER00823"/>
</dbReference>
<organism evidence="17 18">
    <name type="scientific">Tripterygium wilfordii</name>
    <name type="common">Thunder God vine</name>
    <dbReference type="NCBI Taxonomy" id="458696"/>
    <lineage>
        <taxon>Eukaryota</taxon>
        <taxon>Viridiplantae</taxon>
        <taxon>Streptophyta</taxon>
        <taxon>Embryophyta</taxon>
        <taxon>Tracheophyta</taxon>
        <taxon>Spermatophyta</taxon>
        <taxon>Magnoliopsida</taxon>
        <taxon>eudicotyledons</taxon>
        <taxon>Gunneridae</taxon>
        <taxon>Pentapetalae</taxon>
        <taxon>rosids</taxon>
        <taxon>fabids</taxon>
        <taxon>Celastrales</taxon>
        <taxon>Celastraceae</taxon>
        <taxon>Tripterygium</taxon>
    </lineage>
</organism>
<dbReference type="NCBIfam" id="TIGR01614">
    <property type="entry name" value="PME_inhib"/>
    <property type="match status" value="1"/>
</dbReference>
<sequence>MLSGSSITRKKMKPSRMFWHTSGREQELENCLMVLMKYTKMAYGSSDGADKKKKVAIIGVSSLILVAMVVAVAVGVKSNNSSDSSNSGNAAPASELSTSSKAVKALCAPTDYKETCVKSLEPAAGNTTDPKELIKIAFDITMKTIKEAIANSTTLKDLAKDPRGKVALDNCQELMEHAIDDLKESFEKLGTFEMSKLQTFVEDLKTWISGSLTYQQTCLDGFQNTTGEAGQKMKEFLKISWELTSNGLAMVDEFSKVIGSFNFQGTSRRLMESDEAPSWLDASKRKLLAATPATIKPDVVVAKDGTGKYKTINEALKDVPVKSAKQFVIYIKAGIYKEKVDVPKNLTNVVMIGDGPSKTRITGDISYVMGVTTTWQTATFSAVGAGFMAKDIGFENTAGPEGHQAVALRVQADKSVFYNCHMDGYQDTLYTHAHRQFFRDCTVSGTIDFVFGNALAIFQNCKMVVKKPMDNQKCIVTAQGRLEEREPTAIVFQNCSITAEPALLAVKDINKSYLARPWKEYSRFILMQSQIDGFIQPEGFLPWMGTFAINTCWYAEFGNRGPSAVTTHRVTWPGIKKLTAETAVDFTPAKFFLGDSWIPATGVPYEPGMMNV</sequence>
<evidence type="ECO:0000256" key="2">
    <source>
        <dbReference type="ARBA" id="ARBA00005184"/>
    </source>
</evidence>
<dbReference type="InterPro" id="IPR011050">
    <property type="entry name" value="Pectin_lyase_fold/virulence"/>
</dbReference>
<dbReference type="Pfam" id="PF04043">
    <property type="entry name" value="PMEI"/>
    <property type="match status" value="1"/>
</dbReference>
<evidence type="ECO:0000256" key="1">
    <source>
        <dbReference type="ARBA" id="ARBA00004191"/>
    </source>
</evidence>
<evidence type="ECO:0000256" key="6">
    <source>
        <dbReference type="ARBA" id="ARBA00022512"/>
    </source>
</evidence>
<dbReference type="PROSITE" id="PS00503">
    <property type="entry name" value="PECTINESTERASE_2"/>
    <property type="match status" value="1"/>
</dbReference>
<evidence type="ECO:0000256" key="7">
    <source>
        <dbReference type="ARBA" id="ARBA00022801"/>
    </source>
</evidence>
<keyword evidence="7 14" id="KW-0378">Hydrolase</keyword>
<protein>
    <recommendedName>
        <fullName evidence="5 14">Pectinesterase</fullName>
        <ecNumber evidence="5 14">3.1.1.11</ecNumber>
    </recommendedName>
</protein>
<dbReference type="InParanoid" id="A0A7J7CSC3"/>
<feature type="active site" evidence="13">
    <location>
        <position position="448"/>
    </location>
</feature>
<keyword evidence="10" id="KW-0325">Glycoprotein</keyword>
<keyword evidence="15" id="KW-0472">Membrane</keyword>
<dbReference type="InterPro" id="IPR033131">
    <property type="entry name" value="Pectinesterase_Asp_AS"/>
</dbReference>
<keyword evidence="9" id="KW-1015">Disulfide bond</keyword>
<dbReference type="SUPFAM" id="SSF101148">
    <property type="entry name" value="Plant invertase/pectin methylesterase inhibitor"/>
    <property type="match status" value="1"/>
</dbReference>
<comment type="pathway">
    <text evidence="2 14">Glycan metabolism; pectin degradation; 2-dehydro-3-deoxy-D-gluconate from pectin: step 1/5.</text>
</comment>
<evidence type="ECO:0000313" key="18">
    <source>
        <dbReference type="Proteomes" id="UP000593562"/>
    </source>
</evidence>
<evidence type="ECO:0000256" key="12">
    <source>
        <dbReference type="ARBA" id="ARBA00057335"/>
    </source>
</evidence>
<evidence type="ECO:0000256" key="15">
    <source>
        <dbReference type="SAM" id="Phobius"/>
    </source>
</evidence>
<dbReference type="AlphaFoldDB" id="A0A7J7CSC3"/>
<proteinExistence type="inferred from homology"/>
<dbReference type="SUPFAM" id="SSF51126">
    <property type="entry name" value="Pectin lyase-like"/>
    <property type="match status" value="1"/>
</dbReference>
<evidence type="ECO:0000256" key="13">
    <source>
        <dbReference type="PROSITE-ProRule" id="PRU10040"/>
    </source>
</evidence>
<dbReference type="GO" id="GO:0004857">
    <property type="term" value="F:enzyme inhibitor activity"/>
    <property type="evidence" value="ECO:0007669"/>
    <property type="project" value="InterPro"/>
</dbReference>
<dbReference type="PROSITE" id="PS00800">
    <property type="entry name" value="PECTINESTERASE_1"/>
    <property type="match status" value="1"/>
</dbReference>
<dbReference type="EC" id="3.1.1.11" evidence="5 14"/>
<evidence type="ECO:0000256" key="14">
    <source>
        <dbReference type="RuleBase" id="RU000589"/>
    </source>
</evidence>